<evidence type="ECO:0000256" key="17">
    <source>
        <dbReference type="ARBA" id="ARBA00023160"/>
    </source>
</evidence>
<keyword evidence="23" id="KW-1185">Reference proteome</keyword>
<dbReference type="SMART" id="SM01117">
    <property type="entry name" value="Cyt-b5"/>
    <property type="match status" value="1"/>
</dbReference>
<dbReference type="GO" id="GO:0004768">
    <property type="term" value="F:stearoyl-CoA 9-desaturase activity"/>
    <property type="evidence" value="ECO:0007669"/>
    <property type="project" value="UniProtKB-EC"/>
</dbReference>
<dbReference type="Pfam" id="PF00173">
    <property type="entry name" value="Cyt-b5"/>
    <property type="match status" value="1"/>
</dbReference>
<name>A0A8H6PUV1_9EURO</name>
<evidence type="ECO:0000313" key="21">
    <source>
        <dbReference type="EMBL" id="KAF7161273.1"/>
    </source>
</evidence>
<comment type="caution">
    <text evidence="21">The sequence shown here is derived from an EMBL/GenBank/DDBJ whole genome shotgun (WGS) entry which is preliminary data.</text>
</comment>
<keyword evidence="15" id="KW-0443">Lipid metabolism</keyword>
<dbReference type="PROSITE" id="PS50255">
    <property type="entry name" value="CYTOCHROME_B5_2"/>
    <property type="match status" value="1"/>
</dbReference>
<dbReference type="OrthoDB" id="10260134at2759"/>
<dbReference type="GO" id="GO:0006633">
    <property type="term" value="P:fatty acid biosynthetic process"/>
    <property type="evidence" value="ECO:0007669"/>
    <property type="project" value="UniProtKB-KW"/>
</dbReference>
<keyword evidence="14 19" id="KW-0408">Iron</keyword>
<keyword evidence="16" id="KW-0472">Membrane</keyword>
<evidence type="ECO:0000256" key="3">
    <source>
        <dbReference type="ARBA" id="ARBA00009295"/>
    </source>
</evidence>
<keyword evidence="7 19" id="KW-0349">Heme</keyword>
<dbReference type="Proteomes" id="UP000654922">
    <property type="component" value="Unassembled WGS sequence"/>
</dbReference>
<accession>A0A8H6PUV1</accession>
<evidence type="ECO:0000256" key="15">
    <source>
        <dbReference type="ARBA" id="ARBA00023098"/>
    </source>
</evidence>
<dbReference type="PRINTS" id="PR00363">
    <property type="entry name" value="CYTOCHROMEB5"/>
</dbReference>
<dbReference type="Gene3D" id="3.10.120.10">
    <property type="entry name" value="Cytochrome b5-like heme/steroid binding domain"/>
    <property type="match status" value="1"/>
</dbReference>
<organism evidence="21 24">
    <name type="scientific">Aspergillus felis</name>
    <dbReference type="NCBI Taxonomy" id="1287682"/>
    <lineage>
        <taxon>Eukaryota</taxon>
        <taxon>Fungi</taxon>
        <taxon>Dikarya</taxon>
        <taxon>Ascomycota</taxon>
        <taxon>Pezizomycotina</taxon>
        <taxon>Eurotiomycetes</taxon>
        <taxon>Eurotiomycetidae</taxon>
        <taxon>Eurotiales</taxon>
        <taxon>Aspergillaceae</taxon>
        <taxon>Aspergillus</taxon>
        <taxon>Aspergillus subgen. Fumigati</taxon>
    </lineage>
</organism>
<dbReference type="PROSITE" id="PS00191">
    <property type="entry name" value="CYTOCHROME_B5_1"/>
    <property type="match status" value="1"/>
</dbReference>
<evidence type="ECO:0000256" key="1">
    <source>
        <dbReference type="ARBA" id="ARBA00001954"/>
    </source>
</evidence>
<evidence type="ECO:0000313" key="22">
    <source>
        <dbReference type="EMBL" id="KAF7176034.1"/>
    </source>
</evidence>
<evidence type="ECO:0000256" key="4">
    <source>
        <dbReference type="ARBA" id="ARBA00012620"/>
    </source>
</evidence>
<evidence type="ECO:0000256" key="11">
    <source>
        <dbReference type="ARBA" id="ARBA00022982"/>
    </source>
</evidence>
<comment type="subcellular location">
    <subcellularLocation>
        <location evidence="2">Membrane</location>
        <topology evidence="2">Multi-pass membrane protein</topology>
    </subcellularLocation>
</comment>
<keyword evidence="17" id="KW-0275">Fatty acid biosynthesis</keyword>
<keyword evidence="13" id="KW-0560">Oxidoreductase</keyword>
<keyword evidence="8" id="KW-0812">Transmembrane</keyword>
<dbReference type="InterPro" id="IPR050668">
    <property type="entry name" value="Cytochrome_b5"/>
</dbReference>
<dbReference type="GO" id="GO:0016020">
    <property type="term" value="C:membrane"/>
    <property type="evidence" value="ECO:0007669"/>
    <property type="project" value="UniProtKB-SubCell"/>
</dbReference>
<feature type="domain" description="Cytochrome b5 heme-binding" evidence="20">
    <location>
        <begin position="50"/>
        <end position="129"/>
    </location>
</feature>
<keyword evidence="5" id="KW-0813">Transport</keyword>
<evidence type="ECO:0000259" key="20">
    <source>
        <dbReference type="PROSITE" id="PS50255"/>
    </source>
</evidence>
<dbReference type="FunFam" id="3.10.120.10:FF:000004">
    <property type="entry name" value="Acyl-CoA desaturase"/>
    <property type="match status" value="1"/>
</dbReference>
<dbReference type="InterPro" id="IPR036400">
    <property type="entry name" value="Cyt_B5-like_heme/steroid_sf"/>
</dbReference>
<dbReference type="EMBL" id="JACBAE010001364">
    <property type="protein sequence ID" value="KAF7161273.1"/>
    <property type="molecule type" value="Genomic_DNA"/>
</dbReference>
<evidence type="ECO:0000313" key="24">
    <source>
        <dbReference type="Proteomes" id="UP000654922"/>
    </source>
</evidence>
<dbReference type="PANTHER" id="PTHR19359">
    <property type="entry name" value="CYTOCHROME B5"/>
    <property type="match status" value="1"/>
</dbReference>
<keyword evidence="10" id="KW-0276">Fatty acid metabolism</keyword>
<dbReference type="PANTHER" id="PTHR19359:SF14">
    <property type="entry name" value="CYTOCHROME B5 A"/>
    <property type="match status" value="1"/>
</dbReference>
<comment type="cofactor">
    <cofactor evidence="1">
        <name>Fe(2+)</name>
        <dbReference type="ChEBI" id="CHEBI:29033"/>
    </cofactor>
</comment>
<comment type="similarity">
    <text evidence="3">Belongs to the fatty acid desaturase type 1 family.</text>
</comment>
<dbReference type="InterPro" id="IPR018506">
    <property type="entry name" value="Cyt_B5_heme-BS"/>
</dbReference>
<dbReference type="Proteomes" id="UP000641853">
    <property type="component" value="Unassembled WGS sequence"/>
</dbReference>
<dbReference type="GO" id="GO:0020037">
    <property type="term" value="F:heme binding"/>
    <property type="evidence" value="ECO:0007669"/>
    <property type="project" value="UniProtKB-UniRule"/>
</dbReference>
<dbReference type="EC" id="1.14.19.1" evidence="4"/>
<evidence type="ECO:0000256" key="2">
    <source>
        <dbReference type="ARBA" id="ARBA00004141"/>
    </source>
</evidence>
<dbReference type="AlphaFoldDB" id="A0A8H6PUV1"/>
<evidence type="ECO:0000256" key="6">
    <source>
        <dbReference type="ARBA" id="ARBA00022516"/>
    </source>
</evidence>
<keyword evidence="9 19" id="KW-0479">Metal-binding</keyword>
<dbReference type="EMBL" id="JACBAG010001916">
    <property type="protein sequence ID" value="KAF7176034.1"/>
    <property type="molecule type" value="Genomic_DNA"/>
</dbReference>
<evidence type="ECO:0000256" key="18">
    <source>
        <dbReference type="ARBA" id="ARBA00038168"/>
    </source>
</evidence>
<evidence type="ECO:0000256" key="19">
    <source>
        <dbReference type="RuleBase" id="RU362121"/>
    </source>
</evidence>
<keyword evidence="12" id="KW-1133">Transmembrane helix</keyword>
<evidence type="ECO:0000256" key="9">
    <source>
        <dbReference type="ARBA" id="ARBA00022723"/>
    </source>
</evidence>
<evidence type="ECO:0000256" key="8">
    <source>
        <dbReference type="ARBA" id="ARBA00022692"/>
    </source>
</evidence>
<evidence type="ECO:0000256" key="5">
    <source>
        <dbReference type="ARBA" id="ARBA00022448"/>
    </source>
</evidence>
<dbReference type="SUPFAM" id="SSF55856">
    <property type="entry name" value="Cytochrome b5-like heme/steroid binding domain"/>
    <property type="match status" value="1"/>
</dbReference>
<evidence type="ECO:0000256" key="10">
    <source>
        <dbReference type="ARBA" id="ARBA00022832"/>
    </source>
</evidence>
<gene>
    <name evidence="21" type="ORF">CNMCM5623_006890</name>
    <name evidence="22" type="ORF">CNMCM7691_001209</name>
</gene>
<evidence type="ECO:0000256" key="7">
    <source>
        <dbReference type="ARBA" id="ARBA00022617"/>
    </source>
</evidence>
<reference evidence="21" key="1">
    <citation type="submission" date="2020-06" db="EMBL/GenBank/DDBJ databases">
        <title>Draft genome sequences of strains closely related to Aspergillus parafelis and Aspergillus hiratsukae.</title>
        <authorList>
            <person name="Dos Santos R.A.C."/>
            <person name="Rivero-Menendez O."/>
            <person name="Steenwyk J.L."/>
            <person name="Mead M.E."/>
            <person name="Goldman G.H."/>
            <person name="Alastruey-Izquierdo A."/>
            <person name="Rokas A."/>
        </authorList>
    </citation>
    <scope>NUCLEOTIDE SEQUENCE</scope>
    <source>
        <strain evidence="21">CNM-CM5623</strain>
        <strain evidence="22">CNM-CM7691</strain>
    </source>
</reference>
<keyword evidence="11" id="KW-0249">Electron transport</keyword>
<comment type="similarity">
    <text evidence="18 19">Belongs to the cytochrome b5 family.</text>
</comment>
<proteinExistence type="inferred from homology"/>
<dbReference type="InterPro" id="IPR001199">
    <property type="entry name" value="Cyt_B5-like_heme/steroid-bd"/>
</dbReference>
<dbReference type="GO" id="GO:0046872">
    <property type="term" value="F:metal ion binding"/>
    <property type="evidence" value="ECO:0007669"/>
    <property type="project" value="UniProtKB-UniRule"/>
</dbReference>
<evidence type="ECO:0000313" key="23">
    <source>
        <dbReference type="Proteomes" id="UP000641853"/>
    </source>
</evidence>
<evidence type="ECO:0000256" key="13">
    <source>
        <dbReference type="ARBA" id="ARBA00023002"/>
    </source>
</evidence>
<evidence type="ECO:0000256" key="14">
    <source>
        <dbReference type="ARBA" id="ARBA00023004"/>
    </source>
</evidence>
<evidence type="ECO:0000256" key="12">
    <source>
        <dbReference type="ARBA" id="ARBA00022989"/>
    </source>
</evidence>
<keyword evidence="6" id="KW-0444">Lipid biosynthesis</keyword>
<protein>
    <recommendedName>
        <fullName evidence="4">stearoyl-CoA 9-desaturase</fullName>
        <ecNumber evidence="4">1.14.19.1</ecNumber>
    </recommendedName>
</protein>
<sequence>MIWTWKQLGLAYDLKQFRYNEIEKGRLQQLQKKVDQQRATLDWGIPLEQLRVVDWDEFATKSRSTNMALVAIGGIIHDVSDFIKEHPGGKAFISSAIGKDATAMFNGGVYQHSNAAHNLLSTMRVGILRGGCEVEQWKYVTSKGKRPLGIDSEKPQIDPAGNPI</sequence>
<evidence type="ECO:0000256" key="16">
    <source>
        <dbReference type="ARBA" id="ARBA00023136"/>
    </source>
</evidence>